<sequence>MKKLLPCLILIFFFRTINAQLPVNYSVDILPDTFVQPMGTIFNDDGTKMFVWTYTGQVFLFNWNGSDYIKQETPVLDISHEVGAWRDFGLLSICLDPNFESNGLIYMFYAVDRHHLLHFGTPNYDSGTNNYFQASISRVTRYQLNHLQTPMTTDYSSRLVLLGESITTGIPLTHQSHAGGTILFGNDGTLLITTGDNASYATTDVGSANETYFQQALDDGILRDEENVGAFRSQMINSLCGKVLRLDPTTGNGISSNPFYDSNNPRSAKSRVYAMGFRNPFRAAIKPNSGSVNPADANPGILFVVDVGWFTWEDLHIIDKPGLNAGWPLYEGQSPMSNYFTSGAINLDEGNQTFESLCAQPSSFVDDVNPANRRYTHRRPAITWKHGSDRVRVPWFNGVNPVNKRVGASGSPTTGIEFRGNAGVAGTYIYGDGFGAALNGKFLFSDYTKNWVNIATLNSSNVPWVSHVSEFAPDNYGLGIVHMMQNPLDGSVFFTNIFDGTIRRFSFYDDTLNAQTIDVDEVNIYPNPTNKFINVTGVIDNLIIKVFNVSGQLMLSQIITTSQKIDLSLDSGLYFVKLESKSRMYTTKKLIIK</sequence>
<dbReference type="Proteomes" id="UP000284892">
    <property type="component" value="Unassembled WGS sequence"/>
</dbReference>
<dbReference type="Pfam" id="PF07995">
    <property type="entry name" value="GSDH"/>
    <property type="match status" value="1"/>
</dbReference>
<evidence type="ECO:0000259" key="4">
    <source>
        <dbReference type="Pfam" id="PF18962"/>
    </source>
</evidence>
<dbReference type="RefSeq" id="WP_120201119.1">
    <property type="nucleotide sequence ID" value="NZ_RAQJ01000003.1"/>
</dbReference>
<gene>
    <name evidence="5" type="ORF">BXY80_1803</name>
</gene>
<keyword evidence="1 2" id="KW-0732">Signal</keyword>
<comment type="caution">
    <text evidence="5">The sequence shown here is derived from an EMBL/GenBank/DDBJ whole genome shotgun (WGS) entry which is preliminary data.</text>
</comment>
<evidence type="ECO:0000313" key="6">
    <source>
        <dbReference type="Proteomes" id="UP000284892"/>
    </source>
</evidence>
<protein>
    <submittedName>
        <fullName evidence="5">Putative secreted protein (Por secretion system target)</fullName>
    </submittedName>
</protein>
<feature type="domain" description="Glucose/Sorbosone dehydrogenase" evidence="3">
    <location>
        <begin position="36"/>
        <end position="332"/>
    </location>
</feature>
<reference evidence="5 6" key="1">
    <citation type="submission" date="2018-09" db="EMBL/GenBank/DDBJ databases">
        <title>Genomic Encyclopedia of Archaeal and Bacterial Type Strains, Phase II (KMG-II): from individual species to whole genera.</title>
        <authorList>
            <person name="Goeker M."/>
        </authorList>
    </citation>
    <scope>NUCLEOTIDE SEQUENCE [LARGE SCALE GENOMIC DNA]</scope>
    <source>
        <strain evidence="5 6">DSM 26283</strain>
    </source>
</reference>
<dbReference type="EMBL" id="RAQJ01000003">
    <property type="protein sequence ID" value="RKE94791.1"/>
    <property type="molecule type" value="Genomic_DNA"/>
</dbReference>
<dbReference type="PANTHER" id="PTHR19328:SF13">
    <property type="entry name" value="HIPL1 PROTEIN"/>
    <property type="match status" value="1"/>
</dbReference>
<name>A0A420DKS7_9FLAO</name>
<accession>A0A420DKS7</accession>
<dbReference type="InterPro" id="IPR026444">
    <property type="entry name" value="Secre_tail"/>
</dbReference>
<keyword evidence="6" id="KW-1185">Reference proteome</keyword>
<feature type="chain" id="PRO_5019533567" evidence="2">
    <location>
        <begin position="20"/>
        <end position="593"/>
    </location>
</feature>
<dbReference type="SUPFAM" id="SSF50952">
    <property type="entry name" value="Soluble quinoprotein glucose dehydrogenase"/>
    <property type="match status" value="1"/>
</dbReference>
<dbReference type="InterPro" id="IPR011042">
    <property type="entry name" value="6-blade_b-propeller_TolB-like"/>
</dbReference>
<dbReference type="Gene3D" id="2.120.10.30">
    <property type="entry name" value="TolB, C-terminal domain"/>
    <property type="match status" value="1"/>
</dbReference>
<evidence type="ECO:0000259" key="3">
    <source>
        <dbReference type="Pfam" id="PF07995"/>
    </source>
</evidence>
<evidence type="ECO:0000256" key="1">
    <source>
        <dbReference type="ARBA" id="ARBA00022729"/>
    </source>
</evidence>
<dbReference type="Pfam" id="PF18962">
    <property type="entry name" value="Por_Secre_tail"/>
    <property type="match status" value="1"/>
</dbReference>
<evidence type="ECO:0000256" key="2">
    <source>
        <dbReference type="SAM" id="SignalP"/>
    </source>
</evidence>
<dbReference type="InterPro" id="IPR011041">
    <property type="entry name" value="Quinoprot_gluc/sorb_DH_b-prop"/>
</dbReference>
<dbReference type="OrthoDB" id="599464at2"/>
<feature type="domain" description="Secretion system C-terminal sorting" evidence="4">
    <location>
        <begin position="524"/>
        <end position="592"/>
    </location>
</feature>
<dbReference type="NCBIfam" id="TIGR04183">
    <property type="entry name" value="Por_Secre_tail"/>
    <property type="match status" value="1"/>
</dbReference>
<dbReference type="InterPro" id="IPR012938">
    <property type="entry name" value="Glc/Sorbosone_DH"/>
</dbReference>
<evidence type="ECO:0000313" key="5">
    <source>
        <dbReference type="EMBL" id="RKE94791.1"/>
    </source>
</evidence>
<dbReference type="PANTHER" id="PTHR19328">
    <property type="entry name" value="HEDGEHOG-INTERACTING PROTEIN"/>
    <property type="match status" value="1"/>
</dbReference>
<proteinExistence type="predicted"/>
<dbReference type="AlphaFoldDB" id="A0A420DKS7"/>
<feature type="signal peptide" evidence="2">
    <location>
        <begin position="1"/>
        <end position="19"/>
    </location>
</feature>
<organism evidence="5 6">
    <name type="scientific">Ichthyenterobacterium magnum</name>
    <dbReference type="NCBI Taxonomy" id="1230530"/>
    <lineage>
        <taxon>Bacteria</taxon>
        <taxon>Pseudomonadati</taxon>
        <taxon>Bacteroidota</taxon>
        <taxon>Flavobacteriia</taxon>
        <taxon>Flavobacteriales</taxon>
        <taxon>Flavobacteriaceae</taxon>
        <taxon>Ichthyenterobacterium</taxon>
    </lineage>
</organism>